<evidence type="ECO:0000259" key="9">
    <source>
        <dbReference type="Pfam" id="PF22924"/>
    </source>
</evidence>
<evidence type="ECO:0000256" key="2">
    <source>
        <dbReference type="ARBA" id="ARBA00006288"/>
    </source>
</evidence>
<evidence type="ECO:0000256" key="4">
    <source>
        <dbReference type="ARBA" id="ARBA00022827"/>
    </source>
</evidence>
<dbReference type="Gene3D" id="1.10.540.10">
    <property type="entry name" value="Acyl-CoA dehydrogenase/oxidase, N-terminal domain"/>
    <property type="match status" value="1"/>
</dbReference>
<sequence>MQQTLSQPSPGSLLLLPILYVVWSDTLISDQELTALRRFLKEIDWLSDADRNYLKEKLSPQSPPDREELESWWQTIKGAVQENKTYPDLSSIGMDLLSKDAPEEAHTFPLEKVKSELATLEKQLGIVGKSAALIFKSEHHNISTSYQTQQGFDVGKLTSILDGNRKPLIDELKAFIATKEFDYVQPDDLEKYRNQVLNWCKILADEGYGAIGFPEAYGGKDDMEGYFTVMETLSYRDLSMVIKFGVQFGLWGMSILSLGTKRHHDRYLSSIGKLELPGCFAMTETNHGSNVKGIETTAVYDHEARTFTIHTPHINARKEYIGNAAMHGRMATVFAKLIIGGKDYGVSTFVVPLRDQQGNILPGIDIEDCGRKMGLNGVDNGLISFNQVVIPKENMLDRFSSVDEHGKFQSSIAGDNKRFFTMLGTLVGGRIGIPRSANAASKTGLTIAVRYGDKRRQFGPEGGEEIPILNYRMHQRRLIPLLAKTYACHFALEYVTARFLGRKEEEMQEIEALAAGMKAYVTWHNTATLQECREACGGKGYLSENRIDALKNDTDIYTTFEGDNTVLLQLVAKSRLSAYKEQFENMNIFTIINYVAAKTKTSITEKNPLIIRNTDEQHLLDPDFHLSAFEYRESSILDSAAKRLKRLMDEGMDPFDAVNVSQHHLLTLGEAFIERVVLEKFQEKITSESDPEIKKVLKKLCDLFALYQMEQHKGWYLEQGYMEGVKTKAIRKMVNQLCWEIRKDAVPLVNAFNIPDSCLSAPIAM</sequence>
<dbReference type="SUPFAM" id="SSF56645">
    <property type="entry name" value="Acyl-CoA dehydrogenase NM domain-like"/>
    <property type="match status" value="1"/>
</dbReference>
<dbReference type="Pfam" id="PF02771">
    <property type="entry name" value="Acyl-CoA_dh_N"/>
    <property type="match status" value="1"/>
</dbReference>
<keyword evidence="4" id="KW-0274">FAD</keyword>
<feature type="domain" description="Acyl-CoA oxidase/dehydrogenase middle" evidence="7">
    <location>
        <begin position="279"/>
        <end position="388"/>
    </location>
</feature>
<keyword evidence="3" id="KW-0285">Flavoprotein</keyword>
<dbReference type="EMBL" id="JAANYN010000004">
    <property type="protein sequence ID" value="NHE57246.1"/>
    <property type="molecule type" value="Genomic_DNA"/>
</dbReference>
<dbReference type="SUPFAM" id="SSF47203">
    <property type="entry name" value="Acyl-CoA dehydrogenase C-terminal domain-like"/>
    <property type="match status" value="2"/>
</dbReference>
<dbReference type="PANTHER" id="PTHR10909:SF378">
    <property type="entry name" value="ACYL-COENZYME A OXIDASE"/>
    <property type="match status" value="1"/>
</dbReference>
<evidence type="ECO:0000313" key="10">
    <source>
        <dbReference type="EMBL" id="NHE57246.1"/>
    </source>
</evidence>
<gene>
    <name evidence="10" type="ORF">G9Q97_10535</name>
</gene>
<accession>A0ABX0H5X1</accession>
<feature type="domain" description="Acyl-CoA oxidase C-alpha1" evidence="9">
    <location>
        <begin position="424"/>
        <end position="574"/>
    </location>
</feature>
<dbReference type="Gene3D" id="1.20.140.10">
    <property type="entry name" value="Butyryl-CoA Dehydrogenase, subunit A, domain 3"/>
    <property type="match status" value="2"/>
</dbReference>
<dbReference type="InterPro" id="IPR013786">
    <property type="entry name" value="AcylCoA_DH/ox_N"/>
</dbReference>
<evidence type="ECO:0000256" key="5">
    <source>
        <dbReference type="ARBA" id="ARBA00023002"/>
    </source>
</evidence>
<dbReference type="PIRSF" id="PIRSF000168">
    <property type="entry name" value="Acyl-CoA_oxidase"/>
    <property type="match status" value="1"/>
</dbReference>
<dbReference type="Pfam" id="PF22924">
    <property type="entry name" value="ACOX_C_alpha1"/>
    <property type="match status" value="1"/>
</dbReference>
<dbReference type="RefSeq" id="WP_166146619.1">
    <property type="nucleotide sequence ID" value="NZ_JAANYN010000004.1"/>
</dbReference>
<name>A0ABX0H5X1_9BACT</name>
<dbReference type="InterPro" id="IPR037069">
    <property type="entry name" value="AcylCoA_DH/ox_N_sf"/>
</dbReference>
<dbReference type="Proteomes" id="UP000649799">
    <property type="component" value="Unassembled WGS sequence"/>
</dbReference>
<keyword evidence="11" id="KW-1185">Reference proteome</keyword>
<feature type="domain" description="Acyl-CoA oxidase C-terminal" evidence="6">
    <location>
        <begin position="622"/>
        <end position="764"/>
    </location>
</feature>
<comment type="caution">
    <text evidence="10">The sequence shown here is derived from an EMBL/GenBank/DDBJ whole genome shotgun (WGS) entry which is preliminary data.</text>
</comment>
<dbReference type="InterPro" id="IPR046373">
    <property type="entry name" value="Acyl-CoA_Oxase/DH_mid-dom_sf"/>
</dbReference>
<feature type="domain" description="Acyl-CoA dehydrogenase/oxidase N-terminal" evidence="8">
    <location>
        <begin position="195"/>
        <end position="271"/>
    </location>
</feature>
<evidence type="ECO:0000259" key="8">
    <source>
        <dbReference type="Pfam" id="PF02771"/>
    </source>
</evidence>
<dbReference type="Pfam" id="PF02770">
    <property type="entry name" value="Acyl-CoA_dh_M"/>
    <property type="match status" value="1"/>
</dbReference>
<dbReference type="InterPro" id="IPR012258">
    <property type="entry name" value="Acyl-CoA_oxidase"/>
</dbReference>
<dbReference type="InterPro" id="IPR036250">
    <property type="entry name" value="AcylCo_DH-like_C"/>
</dbReference>
<keyword evidence="5" id="KW-0560">Oxidoreductase</keyword>
<protein>
    <submittedName>
        <fullName evidence="10">Acyl-CoA oxidase</fullName>
    </submittedName>
</protein>
<dbReference type="Gene3D" id="2.40.110.10">
    <property type="entry name" value="Butyryl-CoA Dehydrogenase, subunit A, domain 2"/>
    <property type="match status" value="1"/>
</dbReference>
<organism evidence="10 11">
    <name type="scientific">Cyclobacterium plantarum</name>
    <dbReference type="NCBI Taxonomy" id="2716263"/>
    <lineage>
        <taxon>Bacteria</taxon>
        <taxon>Pseudomonadati</taxon>
        <taxon>Bacteroidota</taxon>
        <taxon>Cytophagia</taxon>
        <taxon>Cytophagales</taxon>
        <taxon>Cyclobacteriaceae</taxon>
        <taxon>Cyclobacterium</taxon>
    </lineage>
</organism>
<evidence type="ECO:0000313" key="11">
    <source>
        <dbReference type="Proteomes" id="UP000649799"/>
    </source>
</evidence>
<evidence type="ECO:0000256" key="3">
    <source>
        <dbReference type="ARBA" id="ARBA00022630"/>
    </source>
</evidence>
<proteinExistence type="inferred from homology"/>
<evidence type="ECO:0000259" key="6">
    <source>
        <dbReference type="Pfam" id="PF01756"/>
    </source>
</evidence>
<comment type="cofactor">
    <cofactor evidence="1">
        <name>FAD</name>
        <dbReference type="ChEBI" id="CHEBI:57692"/>
    </cofactor>
</comment>
<reference evidence="10 11" key="1">
    <citation type="submission" date="2020-03" db="EMBL/GenBank/DDBJ databases">
        <title>Cyclobacterium plantarum sp. nov., a marine bacterium isolated from a coastal-marine wetland.</title>
        <authorList>
            <person name="Sanchez-Porro C."/>
            <person name="Ventosa A."/>
            <person name="Amoozegar M."/>
        </authorList>
    </citation>
    <scope>NUCLEOTIDE SEQUENCE [LARGE SCALE GENOMIC DNA]</scope>
    <source>
        <strain evidence="10 11">GBPx2</strain>
    </source>
</reference>
<dbReference type="Pfam" id="PF01756">
    <property type="entry name" value="ACOX"/>
    <property type="match status" value="1"/>
</dbReference>
<dbReference type="InterPro" id="IPR006091">
    <property type="entry name" value="Acyl-CoA_Oxase/DH_mid-dom"/>
</dbReference>
<evidence type="ECO:0000256" key="1">
    <source>
        <dbReference type="ARBA" id="ARBA00001974"/>
    </source>
</evidence>
<dbReference type="InterPro" id="IPR009100">
    <property type="entry name" value="AcylCoA_DH/oxidase_NM_dom_sf"/>
</dbReference>
<evidence type="ECO:0000259" key="7">
    <source>
        <dbReference type="Pfam" id="PF02770"/>
    </source>
</evidence>
<dbReference type="InterPro" id="IPR002655">
    <property type="entry name" value="Acyl-CoA_oxidase_C"/>
</dbReference>
<comment type="similarity">
    <text evidence="2">Belongs to the acyl-CoA oxidase family.</text>
</comment>
<dbReference type="PANTHER" id="PTHR10909">
    <property type="entry name" value="ELECTRON TRANSPORT OXIDOREDUCTASE"/>
    <property type="match status" value="1"/>
</dbReference>
<dbReference type="InterPro" id="IPR055060">
    <property type="entry name" value="ACOX_C_alpha1"/>
</dbReference>